<dbReference type="PhylomeDB" id="A0A068U5F2"/>
<dbReference type="GO" id="GO:0051707">
    <property type="term" value="P:response to other organism"/>
    <property type="evidence" value="ECO:0007669"/>
    <property type="project" value="UniProtKB-ARBA"/>
</dbReference>
<gene>
    <name evidence="11" type="ORF">GSCOC_T00015145001</name>
</gene>
<feature type="domain" description="R13L1/DRL21-like LRR repeat region" evidence="10">
    <location>
        <begin position="636"/>
        <end position="760"/>
    </location>
</feature>
<reference evidence="12" key="1">
    <citation type="journal article" date="2014" name="Science">
        <title>The coffee genome provides insight into the convergent evolution of caffeine biosynthesis.</title>
        <authorList>
            <person name="Denoeud F."/>
            <person name="Carretero-Paulet L."/>
            <person name="Dereeper A."/>
            <person name="Droc G."/>
            <person name="Guyot R."/>
            <person name="Pietrella M."/>
            <person name="Zheng C."/>
            <person name="Alberti A."/>
            <person name="Anthony F."/>
            <person name="Aprea G."/>
            <person name="Aury J.M."/>
            <person name="Bento P."/>
            <person name="Bernard M."/>
            <person name="Bocs S."/>
            <person name="Campa C."/>
            <person name="Cenci A."/>
            <person name="Combes M.C."/>
            <person name="Crouzillat D."/>
            <person name="Da Silva C."/>
            <person name="Daddiego L."/>
            <person name="De Bellis F."/>
            <person name="Dussert S."/>
            <person name="Garsmeur O."/>
            <person name="Gayraud T."/>
            <person name="Guignon V."/>
            <person name="Jahn K."/>
            <person name="Jamilloux V."/>
            <person name="Joet T."/>
            <person name="Labadie K."/>
            <person name="Lan T."/>
            <person name="Leclercq J."/>
            <person name="Lepelley M."/>
            <person name="Leroy T."/>
            <person name="Li L.T."/>
            <person name="Librado P."/>
            <person name="Lopez L."/>
            <person name="Munoz A."/>
            <person name="Noel B."/>
            <person name="Pallavicini A."/>
            <person name="Perrotta G."/>
            <person name="Poncet V."/>
            <person name="Pot D."/>
            <person name="Priyono X."/>
            <person name="Rigoreau M."/>
            <person name="Rouard M."/>
            <person name="Rozas J."/>
            <person name="Tranchant-Dubreuil C."/>
            <person name="VanBuren R."/>
            <person name="Zhang Q."/>
            <person name="Andrade A.C."/>
            <person name="Argout X."/>
            <person name="Bertrand B."/>
            <person name="de Kochko A."/>
            <person name="Graziosi G."/>
            <person name="Henry R.J."/>
            <person name="Jayarama X."/>
            <person name="Ming R."/>
            <person name="Nagai C."/>
            <person name="Rounsley S."/>
            <person name="Sankoff D."/>
            <person name="Giuliano G."/>
            <person name="Albert V.A."/>
            <person name="Wincker P."/>
            <person name="Lashermes P."/>
        </authorList>
    </citation>
    <scope>NUCLEOTIDE SEQUENCE [LARGE SCALE GENOMIC DNA]</scope>
    <source>
        <strain evidence="12">cv. DH200-94</strain>
    </source>
</reference>
<dbReference type="Gene3D" id="1.20.5.4130">
    <property type="match status" value="1"/>
</dbReference>
<evidence type="ECO:0000259" key="8">
    <source>
        <dbReference type="Pfam" id="PF18052"/>
    </source>
</evidence>
<evidence type="ECO:0000256" key="1">
    <source>
        <dbReference type="ARBA" id="ARBA00008894"/>
    </source>
</evidence>
<keyword evidence="3" id="KW-0677">Repeat</keyword>
<proteinExistence type="inferred from homology"/>
<dbReference type="Gramene" id="CDP03414">
    <property type="protein sequence ID" value="CDP03414"/>
    <property type="gene ID" value="GSCOC_T00015145001"/>
</dbReference>
<evidence type="ECO:0000259" key="10">
    <source>
        <dbReference type="Pfam" id="PF25019"/>
    </source>
</evidence>
<dbReference type="SUPFAM" id="SSF52058">
    <property type="entry name" value="L domain-like"/>
    <property type="match status" value="2"/>
</dbReference>
<dbReference type="Gene3D" id="1.10.8.430">
    <property type="entry name" value="Helical domain of apoptotic protease-activating factors"/>
    <property type="match status" value="1"/>
</dbReference>
<feature type="domain" description="NB-ARC" evidence="7">
    <location>
        <begin position="141"/>
        <end position="321"/>
    </location>
</feature>
<dbReference type="Pfam" id="PF25019">
    <property type="entry name" value="LRR_R13L1-DRL21"/>
    <property type="match status" value="1"/>
</dbReference>
<keyword evidence="5" id="KW-0611">Plant defense</keyword>
<dbReference type="Gene3D" id="3.80.10.10">
    <property type="entry name" value="Ribonuclease Inhibitor"/>
    <property type="match status" value="3"/>
</dbReference>
<dbReference type="Gene3D" id="3.40.50.300">
    <property type="entry name" value="P-loop containing nucleotide triphosphate hydrolases"/>
    <property type="match status" value="1"/>
</dbReference>
<dbReference type="InterPro" id="IPR027417">
    <property type="entry name" value="P-loop_NTPase"/>
</dbReference>
<dbReference type="InParanoid" id="A0A068U5F2"/>
<evidence type="ECO:0000256" key="4">
    <source>
        <dbReference type="ARBA" id="ARBA00022741"/>
    </source>
</evidence>
<organism evidence="11 12">
    <name type="scientific">Coffea canephora</name>
    <name type="common">Robusta coffee</name>
    <dbReference type="NCBI Taxonomy" id="49390"/>
    <lineage>
        <taxon>Eukaryota</taxon>
        <taxon>Viridiplantae</taxon>
        <taxon>Streptophyta</taxon>
        <taxon>Embryophyta</taxon>
        <taxon>Tracheophyta</taxon>
        <taxon>Spermatophyta</taxon>
        <taxon>Magnoliopsida</taxon>
        <taxon>eudicotyledons</taxon>
        <taxon>Gunneridae</taxon>
        <taxon>Pentapetalae</taxon>
        <taxon>asterids</taxon>
        <taxon>lamiids</taxon>
        <taxon>Gentianales</taxon>
        <taxon>Rubiaceae</taxon>
        <taxon>Ixoroideae</taxon>
        <taxon>Gardenieae complex</taxon>
        <taxon>Bertiereae - Coffeeae clade</taxon>
        <taxon>Coffeeae</taxon>
        <taxon>Coffea</taxon>
    </lineage>
</organism>
<evidence type="ECO:0000256" key="2">
    <source>
        <dbReference type="ARBA" id="ARBA00022614"/>
    </source>
</evidence>
<evidence type="ECO:0000256" key="3">
    <source>
        <dbReference type="ARBA" id="ARBA00022737"/>
    </source>
</evidence>
<keyword evidence="6" id="KW-0067">ATP-binding</keyword>
<evidence type="ECO:0000256" key="5">
    <source>
        <dbReference type="ARBA" id="ARBA00022821"/>
    </source>
</evidence>
<evidence type="ECO:0000259" key="7">
    <source>
        <dbReference type="Pfam" id="PF00931"/>
    </source>
</evidence>
<dbReference type="InterPro" id="IPR058922">
    <property type="entry name" value="WHD_DRP"/>
</dbReference>
<dbReference type="InterPro" id="IPR042197">
    <property type="entry name" value="Apaf_helical"/>
</dbReference>
<dbReference type="InterPro" id="IPR041118">
    <property type="entry name" value="Rx_N"/>
</dbReference>
<feature type="domain" description="Disease resistance N-terminal" evidence="8">
    <location>
        <begin position="9"/>
        <end position="73"/>
    </location>
</feature>
<dbReference type="InterPro" id="IPR002182">
    <property type="entry name" value="NB-ARC"/>
</dbReference>
<dbReference type="InterPro" id="IPR032675">
    <property type="entry name" value="LRR_dom_sf"/>
</dbReference>
<dbReference type="Proteomes" id="UP000295252">
    <property type="component" value="Chromosome V"/>
</dbReference>
<dbReference type="Pfam" id="PF18052">
    <property type="entry name" value="Rx_N"/>
    <property type="match status" value="1"/>
</dbReference>
<dbReference type="Gene3D" id="1.10.10.10">
    <property type="entry name" value="Winged helix-like DNA-binding domain superfamily/Winged helix DNA-binding domain"/>
    <property type="match status" value="1"/>
</dbReference>
<dbReference type="FunFam" id="1.10.10.10:FF:000322">
    <property type="entry name" value="Probable disease resistance protein At1g63360"/>
    <property type="match status" value="1"/>
</dbReference>
<keyword evidence="12" id="KW-1185">Reference proteome</keyword>
<dbReference type="PRINTS" id="PR00364">
    <property type="entry name" value="DISEASERSIST"/>
</dbReference>
<dbReference type="GO" id="GO:0005524">
    <property type="term" value="F:ATP binding"/>
    <property type="evidence" value="ECO:0007669"/>
    <property type="project" value="UniProtKB-KW"/>
</dbReference>
<name>A0A068U5F2_COFCA</name>
<dbReference type="PANTHER" id="PTHR36766:SF70">
    <property type="entry name" value="DISEASE RESISTANCE PROTEIN RGA4"/>
    <property type="match status" value="1"/>
</dbReference>
<accession>A0A068U5F2</accession>
<keyword evidence="4" id="KW-0547">Nucleotide-binding</keyword>
<dbReference type="GO" id="GO:0043531">
    <property type="term" value="F:ADP binding"/>
    <property type="evidence" value="ECO:0007669"/>
    <property type="project" value="InterPro"/>
</dbReference>
<dbReference type="Pfam" id="PF00931">
    <property type="entry name" value="NB-ARC"/>
    <property type="match status" value="1"/>
</dbReference>
<dbReference type="SUPFAM" id="SSF52540">
    <property type="entry name" value="P-loop containing nucleoside triphosphate hydrolases"/>
    <property type="match status" value="1"/>
</dbReference>
<dbReference type="InterPro" id="IPR056789">
    <property type="entry name" value="LRR_R13L1-DRL21"/>
</dbReference>
<dbReference type="EMBL" id="HG739094">
    <property type="protein sequence ID" value="CDP03414.1"/>
    <property type="molecule type" value="Genomic_DNA"/>
</dbReference>
<evidence type="ECO:0000313" key="11">
    <source>
        <dbReference type="EMBL" id="CDP03414.1"/>
    </source>
</evidence>
<dbReference type="GO" id="GO:0006952">
    <property type="term" value="P:defense response"/>
    <property type="evidence" value="ECO:0007669"/>
    <property type="project" value="UniProtKB-KW"/>
</dbReference>
<comment type="similarity">
    <text evidence="1">Belongs to the disease resistance NB-LRR family.</text>
</comment>
<dbReference type="Pfam" id="PF23559">
    <property type="entry name" value="WHD_DRP"/>
    <property type="match status" value="1"/>
</dbReference>
<keyword evidence="2" id="KW-0433">Leucine-rich repeat</keyword>
<dbReference type="InterPro" id="IPR036388">
    <property type="entry name" value="WH-like_DNA-bd_sf"/>
</dbReference>
<feature type="domain" description="Disease resistance protein winged helix" evidence="9">
    <location>
        <begin position="407"/>
        <end position="479"/>
    </location>
</feature>
<dbReference type="PANTHER" id="PTHR36766">
    <property type="entry name" value="PLANT BROAD-SPECTRUM MILDEW RESISTANCE PROTEIN RPW8"/>
    <property type="match status" value="1"/>
</dbReference>
<dbReference type="AlphaFoldDB" id="A0A068U5F2"/>
<evidence type="ECO:0000259" key="9">
    <source>
        <dbReference type="Pfam" id="PF23559"/>
    </source>
</evidence>
<dbReference type="OMA" id="WILARDI"/>
<evidence type="ECO:0000256" key="6">
    <source>
        <dbReference type="ARBA" id="ARBA00022840"/>
    </source>
</evidence>
<evidence type="ECO:0008006" key="13">
    <source>
        <dbReference type="Google" id="ProtNLM"/>
    </source>
</evidence>
<protein>
    <recommendedName>
        <fullName evidence="13">Disease resistance protein RGA3</fullName>
    </recommendedName>
</protein>
<sequence length="1123" mass="126004">MADALLGPAVQVLVRTAINSASEQIGQFVGFKNDLKKLQKTLIEIQAVLRDAEKKQVTENYVKIWLEDLERVCFFFSVSNPIAFRCRMAKKIQKINMDLTSIHERRMKLGLLRSQNGARDAPAFMESRETDSVTTDTVGRDDNVSAIVTELTATSNNETISVLPIVGMGGIGKTTVARKVFHDLNIENHFDERMWVCVSGFEKHFDAKRLFGLMLESLKVPMPEVVSKEAKVQKLKEILDGKEPNGKKYLLVLDDVWSEDPAPWDGFLDSLRGISSAKGSWILVTTRNEQVATITAISSRPCSLEELSDYDCWLILEKKPFGSREAPDDLKELGLELAKKCQGLPLAASVLGGMLRNKGSDVWHSILDTGLQNIGGNRNDYINKILKLSFDHLPYPSLKKCFAYCSIFPRGFEMERNQLIQLWAAEGFLHSNPRNKMCMEEVGKLYSNILLDSNLFQDAEKDGYGNVLNCKMHDLVHGMVQSISDCKTLRLTESGSVHMETASIRYLALERSEKEMPFPSTESFKRVTTLFLQGSRSLNDREMSFFMLRVLNLRASSVEELPKSIGKLTHLRYLDSSRTSIKTLPESLCQLYNLQTLRLRDCESLTNDIMPFEIGQLQFLQTLPFFNIGEERGQQIGELRNLKNLSGQLGLRNLELVKSKEEAESANLIGKSNIDELRLLWNEIDNSKNNDSEYNQVLEGLHPHPNLKGVIIERFFGDQLSTWIGELRRLVKFELQNCKNCKELPTFGNMPLLRSLHLKGLDSLTSIGPSFYGRSGVHSGMFPVLHTVRITDCPQLATFPSHFPHLKELNIEKTQNGSALMTYICSGVSTLTRLSVESVIGLIKLPNMLFQNNPKLAHLKLKDCGDLTQFSDFSFDSLELLNVAGCHSLESISIPKGRKYLTALRHLLIVACNGLTHLSIPQISESEWDSTSSPFSSSGNCPSLLPLETLLVLHCPNLISFPIDLTRTPSLSSLLISLCEKLTDLPKGKLCSLTSLRYLCIGPFSETTTELHSFLDLFDALPPPYPYFPSLSALVLHGWPHWESLPEQLQHLSALTTLGLCGFGVKSLPDCLTRLTKLQIQNCPLLRERYNPESSSSSIDPNSERSKISDIPRIVIDGKNIRG</sequence>
<evidence type="ECO:0000313" key="12">
    <source>
        <dbReference type="Proteomes" id="UP000295252"/>
    </source>
</evidence>